<comment type="caution">
    <text evidence="2">The sequence shown here is derived from an EMBL/GenBank/DDBJ whole genome shotgun (WGS) entry which is preliminary data.</text>
</comment>
<sequence>MVRTAPSAADVGLIEYARSHGVEVSARQLERWRGRPDPLLMPNPRGRPGRPGGSTSSTDLAVGELVVWLGRRQRQGSRRDHLVLGAFGEGLPVPEASVRSAFARTVLKPAAEMSTTLGPRAQRQDLDDWLADGADRIATDQQHYVVRVPQRMRAIDKALQQMPALADLWDDMAAHDDDSPGEPLDNAGMAYYGALGVLQGTEGISREVMGRFLRARTGITGPNLGARVLETSGPAMPPALQGPPAHLVPGMPQGSVLHHLYSLAQETPMERLRAAWQAAGAVASWALNLCAAVEEQIATGRVGPAIGQWLKGLLYGIGRDYLTIGLVESEPTPSQQASTTLMLLFTASAFDTGLERATDQNVREALEFLVSTPVRPLVTGLADP</sequence>
<organism evidence="2 3">
    <name type="scientific">Kitasatospora cineracea</name>
    <dbReference type="NCBI Taxonomy" id="88074"/>
    <lineage>
        <taxon>Bacteria</taxon>
        <taxon>Bacillati</taxon>
        <taxon>Actinomycetota</taxon>
        <taxon>Actinomycetes</taxon>
        <taxon>Kitasatosporales</taxon>
        <taxon>Streptomycetaceae</taxon>
        <taxon>Kitasatospora</taxon>
    </lineage>
</organism>
<protein>
    <submittedName>
        <fullName evidence="2">Uncharacterized protein</fullName>
    </submittedName>
</protein>
<dbReference type="EMBL" id="RKQG01000003">
    <property type="protein sequence ID" value="RPE27905.1"/>
    <property type="molecule type" value="Genomic_DNA"/>
</dbReference>
<dbReference type="RefSeq" id="WP_123821382.1">
    <property type="nucleotide sequence ID" value="NZ_RKQG01000003.1"/>
</dbReference>
<keyword evidence="3" id="KW-1185">Reference proteome</keyword>
<gene>
    <name evidence="2" type="ORF">EDD38_7197</name>
</gene>
<name>A0A3N4RAB1_9ACTN</name>
<dbReference type="Proteomes" id="UP000266906">
    <property type="component" value="Unassembled WGS sequence"/>
</dbReference>
<accession>A0A3N4RAB1</accession>
<feature type="region of interest" description="Disordered" evidence="1">
    <location>
        <begin position="33"/>
        <end position="58"/>
    </location>
</feature>
<evidence type="ECO:0000313" key="2">
    <source>
        <dbReference type="EMBL" id="RPE27905.1"/>
    </source>
</evidence>
<evidence type="ECO:0000313" key="3">
    <source>
        <dbReference type="Proteomes" id="UP000266906"/>
    </source>
</evidence>
<proteinExistence type="predicted"/>
<dbReference type="AlphaFoldDB" id="A0A3N4RAB1"/>
<reference evidence="2 3" key="1">
    <citation type="submission" date="2018-11" db="EMBL/GenBank/DDBJ databases">
        <title>Sequencing the genomes of 1000 actinobacteria strains.</title>
        <authorList>
            <person name="Klenk H.-P."/>
        </authorList>
    </citation>
    <scope>NUCLEOTIDE SEQUENCE [LARGE SCALE GENOMIC DNA]</scope>
    <source>
        <strain evidence="2 3">DSM 44781</strain>
    </source>
</reference>
<evidence type="ECO:0000256" key="1">
    <source>
        <dbReference type="SAM" id="MobiDB-lite"/>
    </source>
</evidence>